<keyword evidence="3" id="KW-1185">Reference proteome</keyword>
<gene>
    <name evidence="2" type="ORF">H5410_019930</name>
</gene>
<evidence type="ECO:0000313" key="3">
    <source>
        <dbReference type="Proteomes" id="UP000824120"/>
    </source>
</evidence>
<proteinExistence type="predicted"/>
<dbReference type="EMBL" id="JACXVP010000004">
    <property type="protein sequence ID" value="KAG5608649.1"/>
    <property type="molecule type" value="Genomic_DNA"/>
</dbReference>
<dbReference type="Proteomes" id="UP000824120">
    <property type="component" value="Chromosome 4"/>
</dbReference>
<protein>
    <submittedName>
        <fullName evidence="2">Uncharacterized protein</fullName>
    </submittedName>
</protein>
<accession>A0A9J5Z700</accession>
<name>A0A9J5Z700_SOLCO</name>
<organism evidence="2 3">
    <name type="scientific">Solanum commersonii</name>
    <name type="common">Commerson's wild potato</name>
    <name type="synonym">Commerson's nightshade</name>
    <dbReference type="NCBI Taxonomy" id="4109"/>
    <lineage>
        <taxon>Eukaryota</taxon>
        <taxon>Viridiplantae</taxon>
        <taxon>Streptophyta</taxon>
        <taxon>Embryophyta</taxon>
        <taxon>Tracheophyta</taxon>
        <taxon>Spermatophyta</taxon>
        <taxon>Magnoliopsida</taxon>
        <taxon>eudicotyledons</taxon>
        <taxon>Gunneridae</taxon>
        <taxon>Pentapetalae</taxon>
        <taxon>asterids</taxon>
        <taxon>lamiids</taxon>
        <taxon>Solanales</taxon>
        <taxon>Solanaceae</taxon>
        <taxon>Solanoideae</taxon>
        <taxon>Solaneae</taxon>
        <taxon>Solanum</taxon>
    </lineage>
</organism>
<feature type="region of interest" description="Disordered" evidence="1">
    <location>
        <begin position="57"/>
        <end position="84"/>
    </location>
</feature>
<dbReference type="AlphaFoldDB" id="A0A9J5Z700"/>
<reference evidence="2 3" key="1">
    <citation type="submission" date="2020-09" db="EMBL/GenBank/DDBJ databases">
        <title>De no assembly of potato wild relative species, Solanum commersonii.</title>
        <authorList>
            <person name="Cho K."/>
        </authorList>
    </citation>
    <scope>NUCLEOTIDE SEQUENCE [LARGE SCALE GENOMIC DNA]</scope>
    <source>
        <strain evidence="2">LZ3.2</strain>
        <tissue evidence="2">Leaf</tissue>
    </source>
</reference>
<comment type="caution">
    <text evidence="2">The sequence shown here is derived from an EMBL/GenBank/DDBJ whole genome shotgun (WGS) entry which is preliminary data.</text>
</comment>
<evidence type="ECO:0000256" key="1">
    <source>
        <dbReference type="SAM" id="MobiDB-lite"/>
    </source>
</evidence>
<evidence type="ECO:0000313" key="2">
    <source>
        <dbReference type="EMBL" id="KAG5608649.1"/>
    </source>
</evidence>
<sequence>MAKRANEQILGPKTSRRDSMQDVYSLYTVNIEIQVENDEIQVEDDVQIIMPPRRAVRGRPTKRNVEEQWVPNAPEVQPQGGHQC</sequence>